<organism evidence="2 3">
    <name type="scientific">Mycobacterium adipatum</name>
    <dbReference type="NCBI Taxonomy" id="1682113"/>
    <lineage>
        <taxon>Bacteria</taxon>
        <taxon>Bacillati</taxon>
        <taxon>Actinomycetota</taxon>
        <taxon>Actinomycetes</taxon>
        <taxon>Mycobacteriales</taxon>
        <taxon>Mycobacteriaceae</taxon>
        <taxon>Mycobacterium</taxon>
    </lineage>
</organism>
<dbReference type="Proteomes" id="UP000077143">
    <property type="component" value="Chromosome"/>
</dbReference>
<dbReference type="AlphaFoldDB" id="A0A172URI4"/>
<reference evidence="2 3" key="1">
    <citation type="submission" date="2016-05" db="EMBL/GenBank/DDBJ databases">
        <title>Complete genome sequence of a phthalic acid esters degrading Mycobacterium sp. YC-RL4.</title>
        <authorList>
            <person name="Ren L."/>
            <person name="Fan S."/>
            <person name="Ruth N."/>
            <person name="Jia Y."/>
            <person name="Wang J."/>
            <person name="Qiao C."/>
        </authorList>
    </citation>
    <scope>NUCLEOTIDE SEQUENCE [LARGE SCALE GENOMIC DNA]</scope>
    <source>
        <strain evidence="2 3">YC-RL4</strain>
    </source>
</reference>
<accession>A0A172URI4</accession>
<sequence length="109" mass="12292">MIDYNNEFNEDVRERTDEQVETSVDDYKRWASRLQELADQIKDDAALAERADELADLAGQTSALIPRYRAESSAMSPLDPSPPASVSEYSRIGQKFQESLVELDHACPN</sequence>
<dbReference type="EMBL" id="CP015596">
    <property type="protein sequence ID" value="ANE81563.1"/>
    <property type="molecule type" value="Genomic_DNA"/>
</dbReference>
<dbReference type="KEGG" id="madi:A7U43_21740"/>
<name>A0A172URI4_9MYCO</name>
<dbReference type="RefSeq" id="WP_067999309.1">
    <property type="nucleotide sequence ID" value="NZ_CP015596.1"/>
</dbReference>
<evidence type="ECO:0000313" key="3">
    <source>
        <dbReference type="Proteomes" id="UP000077143"/>
    </source>
</evidence>
<protein>
    <submittedName>
        <fullName evidence="2">Uncharacterized protein</fullName>
    </submittedName>
</protein>
<gene>
    <name evidence="2" type="ORF">A7U43_21740</name>
</gene>
<evidence type="ECO:0000313" key="2">
    <source>
        <dbReference type="EMBL" id="ANE81563.1"/>
    </source>
</evidence>
<dbReference type="OrthoDB" id="4751929at2"/>
<keyword evidence="3" id="KW-1185">Reference proteome</keyword>
<proteinExistence type="predicted"/>
<feature type="region of interest" description="Disordered" evidence="1">
    <location>
        <begin position="70"/>
        <end position="91"/>
    </location>
</feature>
<evidence type="ECO:0000256" key="1">
    <source>
        <dbReference type="SAM" id="MobiDB-lite"/>
    </source>
</evidence>